<dbReference type="SMART" id="SM00530">
    <property type="entry name" value="HTH_XRE"/>
    <property type="match status" value="1"/>
</dbReference>
<name>A0A3B9QTL9_9CORY</name>
<evidence type="ECO:0000313" key="7">
    <source>
        <dbReference type="Proteomes" id="UP000260925"/>
    </source>
</evidence>
<protein>
    <submittedName>
        <fullName evidence="6">Transcriptional regulator</fullName>
    </submittedName>
</protein>
<dbReference type="SUPFAM" id="SSF47413">
    <property type="entry name" value="lambda repressor-like DNA-binding domains"/>
    <property type="match status" value="1"/>
</dbReference>
<sequence>MAEDSQALREFGSRVREQRRGRGLSQEGLAEQAGLHRTYIGSVERGERNISLVNILVLAEALDVDAGELVTDLTL</sequence>
<evidence type="ECO:0000259" key="5">
    <source>
        <dbReference type="PROSITE" id="PS50943"/>
    </source>
</evidence>
<feature type="region of interest" description="Disordered" evidence="4">
    <location>
        <begin position="1"/>
        <end position="29"/>
    </location>
</feature>
<dbReference type="InterPro" id="IPR010982">
    <property type="entry name" value="Lambda_DNA-bd_dom_sf"/>
</dbReference>
<evidence type="ECO:0000313" key="6">
    <source>
        <dbReference type="EMBL" id="HAF72087.1"/>
    </source>
</evidence>
<keyword evidence="1" id="KW-0805">Transcription regulation</keyword>
<evidence type="ECO:0000256" key="4">
    <source>
        <dbReference type="SAM" id="MobiDB-lite"/>
    </source>
</evidence>
<dbReference type="Proteomes" id="UP000260925">
    <property type="component" value="Unassembled WGS sequence"/>
</dbReference>
<dbReference type="GO" id="GO:0005829">
    <property type="term" value="C:cytosol"/>
    <property type="evidence" value="ECO:0007669"/>
    <property type="project" value="TreeGrafter"/>
</dbReference>
<dbReference type="Gene3D" id="1.10.260.40">
    <property type="entry name" value="lambda repressor-like DNA-binding domains"/>
    <property type="match status" value="1"/>
</dbReference>
<dbReference type="GO" id="GO:0003700">
    <property type="term" value="F:DNA-binding transcription factor activity"/>
    <property type="evidence" value="ECO:0007669"/>
    <property type="project" value="TreeGrafter"/>
</dbReference>
<keyword evidence="3" id="KW-0804">Transcription</keyword>
<gene>
    <name evidence="6" type="ORF">DCL06_03330</name>
</gene>
<dbReference type="Pfam" id="PF01381">
    <property type="entry name" value="HTH_3"/>
    <property type="match status" value="1"/>
</dbReference>
<keyword evidence="2" id="KW-0238">DNA-binding</keyword>
<dbReference type="CDD" id="cd00093">
    <property type="entry name" value="HTH_XRE"/>
    <property type="match status" value="1"/>
</dbReference>
<dbReference type="PANTHER" id="PTHR46797:SF23">
    <property type="entry name" value="HTH-TYPE TRANSCRIPTIONAL REGULATOR SUTR"/>
    <property type="match status" value="1"/>
</dbReference>
<evidence type="ECO:0000256" key="1">
    <source>
        <dbReference type="ARBA" id="ARBA00023015"/>
    </source>
</evidence>
<dbReference type="InterPro" id="IPR050807">
    <property type="entry name" value="TransReg_Diox_bact_type"/>
</dbReference>
<dbReference type="PROSITE" id="PS50943">
    <property type="entry name" value="HTH_CROC1"/>
    <property type="match status" value="1"/>
</dbReference>
<dbReference type="GO" id="GO:0003677">
    <property type="term" value="F:DNA binding"/>
    <property type="evidence" value="ECO:0007669"/>
    <property type="project" value="UniProtKB-KW"/>
</dbReference>
<proteinExistence type="predicted"/>
<comment type="caution">
    <text evidence="6">The sequence shown here is derived from an EMBL/GenBank/DDBJ whole genome shotgun (WGS) entry which is preliminary data.</text>
</comment>
<evidence type="ECO:0000256" key="2">
    <source>
        <dbReference type="ARBA" id="ARBA00023125"/>
    </source>
</evidence>
<feature type="domain" description="HTH cro/C1-type" evidence="5">
    <location>
        <begin position="15"/>
        <end position="69"/>
    </location>
</feature>
<reference evidence="6 7" key="1">
    <citation type="journal article" date="2018" name="Nat. Biotechnol.">
        <title>A standardized bacterial taxonomy based on genome phylogeny substantially revises the tree of life.</title>
        <authorList>
            <person name="Parks D.H."/>
            <person name="Chuvochina M."/>
            <person name="Waite D.W."/>
            <person name="Rinke C."/>
            <person name="Skarshewski A."/>
            <person name="Chaumeil P.A."/>
            <person name="Hugenholtz P."/>
        </authorList>
    </citation>
    <scope>NUCLEOTIDE SEQUENCE [LARGE SCALE GENOMIC DNA]</scope>
    <source>
        <strain evidence="6">UBA9851</strain>
    </source>
</reference>
<accession>A0A3B9QTL9</accession>
<dbReference type="EMBL" id="DMDD01000075">
    <property type="protein sequence ID" value="HAF72087.1"/>
    <property type="molecule type" value="Genomic_DNA"/>
</dbReference>
<dbReference type="PANTHER" id="PTHR46797">
    <property type="entry name" value="HTH-TYPE TRANSCRIPTIONAL REGULATOR"/>
    <property type="match status" value="1"/>
</dbReference>
<feature type="compositionally biased region" description="Basic and acidic residues" evidence="4">
    <location>
        <begin position="11"/>
        <end position="20"/>
    </location>
</feature>
<dbReference type="InterPro" id="IPR001387">
    <property type="entry name" value="Cro/C1-type_HTH"/>
</dbReference>
<evidence type="ECO:0000256" key="3">
    <source>
        <dbReference type="ARBA" id="ARBA00023163"/>
    </source>
</evidence>
<dbReference type="AlphaFoldDB" id="A0A3B9QTL9"/>
<organism evidence="6 7">
    <name type="scientific">Corynebacterium variabile</name>
    <dbReference type="NCBI Taxonomy" id="1727"/>
    <lineage>
        <taxon>Bacteria</taxon>
        <taxon>Bacillati</taxon>
        <taxon>Actinomycetota</taxon>
        <taxon>Actinomycetes</taxon>
        <taxon>Mycobacteriales</taxon>
        <taxon>Corynebacteriaceae</taxon>
        <taxon>Corynebacterium</taxon>
    </lineage>
</organism>